<dbReference type="PANTHER" id="PTHR40460">
    <property type="entry name" value="CHROMOSOME 1, WHOLE GENOME SHOTGUN SEQUENCE"/>
    <property type="match status" value="1"/>
</dbReference>
<name>A0AAW1R8V9_9CHLO</name>
<evidence type="ECO:0000313" key="2">
    <source>
        <dbReference type="EMBL" id="KAK9830067.1"/>
    </source>
</evidence>
<dbReference type="PANTHER" id="PTHR40460:SF1">
    <property type="entry name" value="CSBD-LIKE DOMAIN-CONTAINING PROTEIN"/>
    <property type="match status" value="1"/>
</dbReference>
<reference evidence="2 3" key="1">
    <citation type="journal article" date="2024" name="Nat. Commun.">
        <title>Phylogenomics reveals the evolutionary origins of lichenization in chlorophyte algae.</title>
        <authorList>
            <person name="Puginier C."/>
            <person name="Libourel C."/>
            <person name="Otte J."/>
            <person name="Skaloud P."/>
            <person name="Haon M."/>
            <person name="Grisel S."/>
            <person name="Petersen M."/>
            <person name="Berrin J.G."/>
            <person name="Delaux P.M."/>
            <person name="Dal Grande F."/>
            <person name="Keller J."/>
        </authorList>
    </citation>
    <scope>NUCLEOTIDE SEQUENCE [LARGE SCALE GENOMIC DNA]</scope>
    <source>
        <strain evidence="2 3">SAG 2043</strain>
    </source>
</reference>
<dbReference type="InterPro" id="IPR036629">
    <property type="entry name" value="YjbJ_sf"/>
</dbReference>
<dbReference type="SUPFAM" id="SSF69047">
    <property type="entry name" value="Hypothetical protein YjbJ"/>
    <property type="match status" value="2"/>
</dbReference>
<organism evidence="2 3">
    <name type="scientific">[Myrmecia] bisecta</name>
    <dbReference type="NCBI Taxonomy" id="41462"/>
    <lineage>
        <taxon>Eukaryota</taxon>
        <taxon>Viridiplantae</taxon>
        <taxon>Chlorophyta</taxon>
        <taxon>core chlorophytes</taxon>
        <taxon>Trebouxiophyceae</taxon>
        <taxon>Trebouxiales</taxon>
        <taxon>Trebouxiaceae</taxon>
        <taxon>Myrmecia</taxon>
    </lineage>
</organism>
<evidence type="ECO:0000313" key="3">
    <source>
        <dbReference type="Proteomes" id="UP001489004"/>
    </source>
</evidence>
<feature type="compositionally biased region" description="Basic and acidic residues" evidence="1">
    <location>
        <begin position="84"/>
        <end position="99"/>
    </location>
</feature>
<keyword evidence="3" id="KW-1185">Reference proteome</keyword>
<sequence length="99" mass="9859">MTGSPSKTAGKAKEVHGAVKQNVGAALGADKMEAKGAAKRAEGDAETTTAKAKGYAEGATDSIVGGAKNLAGKVLGNEQMQAEGKARQTKGDAKKASNE</sequence>
<dbReference type="AlphaFoldDB" id="A0AAW1R8V9"/>
<comment type="caution">
    <text evidence="2">The sequence shown here is derived from an EMBL/GenBank/DDBJ whole genome shotgun (WGS) entry which is preliminary data.</text>
</comment>
<gene>
    <name evidence="2" type="ORF">WJX72_009557</name>
</gene>
<dbReference type="EMBL" id="JALJOR010000001">
    <property type="protein sequence ID" value="KAK9830067.1"/>
    <property type="molecule type" value="Genomic_DNA"/>
</dbReference>
<feature type="region of interest" description="Disordered" evidence="1">
    <location>
        <begin position="76"/>
        <end position="99"/>
    </location>
</feature>
<proteinExistence type="predicted"/>
<evidence type="ECO:0008006" key="4">
    <source>
        <dbReference type="Google" id="ProtNLM"/>
    </source>
</evidence>
<evidence type="ECO:0000256" key="1">
    <source>
        <dbReference type="SAM" id="MobiDB-lite"/>
    </source>
</evidence>
<protein>
    <recommendedName>
        <fullName evidence="4">CsbD-like domain-containing protein</fullName>
    </recommendedName>
</protein>
<accession>A0AAW1R8V9</accession>
<dbReference type="Proteomes" id="UP001489004">
    <property type="component" value="Unassembled WGS sequence"/>
</dbReference>